<dbReference type="InterPro" id="IPR000281">
    <property type="entry name" value="HTH_RpiR"/>
</dbReference>
<keyword evidence="7" id="KW-1185">Reference proteome</keyword>
<protein>
    <recommendedName>
        <fullName evidence="8">RpiR family transcriptional regulator</fullName>
    </recommendedName>
</protein>
<comment type="caution">
    <text evidence="6">The sequence shown here is derived from an EMBL/GenBank/DDBJ whole genome shotgun (WGS) entry which is preliminary data.</text>
</comment>
<dbReference type="AlphaFoldDB" id="A0A0D2GEK9"/>
<evidence type="ECO:0000259" key="4">
    <source>
        <dbReference type="PROSITE" id="PS51071"/>
    </source>
</evidence>
<dbReference type="GO" id="GO:0097367">
    <property type="term" value="F:carbohydrate derivative binding"/>
    <property type="evidence" value="ECO:0007669"/>
    <property type="project" value="InterPro"/>
</dbReference>
<dbReference type="CDD" id="cd05013">
    <property type="entry name" value="SIS_RpiR"/>
    <property type="match status" value="1"/>
</dbReference>
<dbReference type="Proteomes" id="UP000032233">
    <property type="component" value="Unassembled WGS sequence"/>
</dbReference>
<dbReference type="GO" id="GO:0003677">
    <property type="term" value="F:DNA binding"/>
    <property type="evidence" value="ECO:0007669"/>
    <property type="project" value="UniProtKB-KW"/>
</dbReference>
<accession>A0A0D2GEK9</accession>
<feature type="domain" description="HTH rpiR-type" evidence="4">
    <location>
        <begin position="11"/>
        <end position="87"/>
    </location>
</feature>
<evidence type="ECO:0000256" key="1">
    <source>
        <dbReference type="ARBA" id="ARBA00023015"/>
    </source>
</evidence>
<dbReference type="InterPro" id="IPR035472">
    <property type="entry name" value="RpiR-like_SIS"/>
</dbReference>
<sequence length="299" mass="33914">MSGKGKSPETLDVIRSIQQKYDQLSDSHKLVADYVLKNPESATLLTVSELAKQIGTSDATLVRFAREVGFEGYKQMREHLAEYIRRAIYAQKPSLEQPPRTGGVLERVKDLDLAYITRTIEGVDPGRFQRLADEISQAKRVFCLGWRISSFLAEFLAFQLTRLGLNSRPVVRERRSLLEQVLNLKKGDFLIVFDLLLYSREVYDAVAYVSTKLKEVKIATFTNDPLAQIVQYSDLPFFLDLSGQRDFSIISLTAPMCLINALVEKIIAQNPQRAQKALSLYEKEVLTKSRYALSPNSKN</sequence>
<dbReference type="GO" id="GO:0003700">
    <property type="term" value="F:DNA-binding transcription factor activity"/>
    <property type="evidence" value="ECO:0007669"/>
    <property type="project" value="InterPro"/>
</dbReference>
<dbReference type="InterPro" id="IPR036388">
    <property type="entry name" value="WH-like_DNA-bd_sf"/>
</dbReference>
<evidence type="ECO:0000256" key="3">
    <source>
        <dbReference type="ARBA" id="ARBA00023163"/>
    </source>
</evidence>
<dbReference type="PROSITE" id="PS51071">
    <property type="entry name" value="HTH_RPIR"/>
    <property type="match status" value="1"/>
</dbReference>
<name>A0A0D2GEK9_9BACT</name>
<dbReference type="FunCoup" id="A0A0D2GEK9">
    <property type="interactions" value="91"/>
</dbReference>
<feature type="domain" description="SIS" evidence="5">
    <location>
        <begin position="131"/>
        <end position="276"/>
    </location>
</feature>
<evidence type="ECO:0000256" key="2">
    <source>
        <dbReference type="ARBA" id="ARBA00023125"/>
    </source>
</evidence>
<gene>
    <name evidence="6" type="ORF">X474_13950</name>
</gene>
<keyword evidence="3" id="KW-0804">Transcription</keyword>
<dbReference type="SUPFAM" id="SSF53697">
    <property type="entry name" value="SIS domain"/>
    <property type="match status" value="1"/>
</dbReference>
<dbReference type="InterPro" id="IPR047640">
    <property type="entry name" value="RpiR-like"/>
</dbReference>
<reference evidence="6 7" key="1">
    <citation type="submission" date="2013-11" db="EMBL/GenBank/DDBJ databases">
        <title>Metagenomic analysis of a methanogenic consortium involved in long chain n-alkane degradation.</title>
        <authorList>
            <person name="Davidova I.A."/>
            <person name="Callaghan A.V."/>
            <person name="Wawrik B."/>
            <person name="Pruitt S."/>
            <person name="Marks C."/>
            <person name="Duncan K.E."/>
            <person name="Suflita J.M."/>
        </authorList>
    </citation>
    <scope>NUCLEOTIDE SEQUENCE [LARGE SCALE GENOMIC DNA]</scope>
    <source>
        <strain evidence="6 7">SPR</strain>
    </source>
</reference>
<dbReference type="Pfam" id="PF01380">
    <property type="entry name" value="SIS"/>
    <property type="match status" value="1"/>
</dbReference>
<evidence type="ECO:0000313" key="7">
    <source>
        <dbReference type="Proteomes" id="UP000032233"/>
    </source>
</evidence>
<dbReference type="Gene3D" id="1.10.10.10">
    <property type="entry name" value="Winged helix-like DNA-binding domain superfamily/Winged helix DNA-binding domain"/>
    <property type="match status" value="1"/>
</dbReference>
<dbReference type="Gene3D" id="3.40.50.10490">
    <property type="entry name" value="Glucose-6-phosphate isomerase like protein, domain 1"/>
    <property type="match status" value="1"/>
</dbReference>
<keyword evidence="2" id="KW-0238">DNA-binding</keyword>
<dbReference type="InterPro" id="IPR009057">
    <property type="entry name" value="Homeodomain-like_sf"/>
</dbReference>
<evidence type="ECO:0008006" key="8">
    <source>
        <dbReference type="Google" id="ProtNLM"/>
    </source>
</evidence>
<dbReference type="STRING" id="1429043.X474_13950"/>
<dbReference type="SUPFAM" id="SSF46689">
    <property type="entry name" value="Homeodomain-like"/>
    <property type="match status" value="1"/>
</dbReference>
<dbReference type="InterPro" id="IPR046348">
    <property type="entry name" value="SIS_dom_sf"/>
</dbReference>
<dbReference type="GO" id="GO:1901135">
    <property type="term" value="P:carbohydrate derivative metabolic process"/>
    <property type="evidence" value="ECO:0007669"/>
    <property type="project" value="InterPro"/>
</dbReference>
<dbReference type="EMBL" id="AZAC01000016">
    <property type="protein sequence ID" value="KIX13402.1"/>
    <property type="molecule type" value="Genomic_DNA"/>
</dbReference>
<dbReference type="OrthoDB" id="3684496at2"/>
<dbReference type="PROSITE" id="PS51464">
    <property type="entry name" value="SIS"/>
    <property type="match status" value="1"/>
</dbReference>
<dbReference type="RefSeq" id="WP_044349335.1">
    <property type="nucleotide sequence ID" value="NZ_AZAC01000016.1"/>
</dbReference>
<dbReference type="PANTHER" id="PTHR30514">
    <property type="entry name" value="GLUCOKINASE"/>
    <property type="match status" value="1"/>
</dbReference>
<dbReference type="Pfam" id="PF01418">
    <property type="entry name" value="HTH_6"/>
    <property type="match status" value="1"/>
</dbReference>
<organism evidence="6 7">
    <name type="scientific">Dethiosulfatarculus sandiegensis</name>
    <dbReference type="NCBI Taxonomy" id="1429043"/>
    <lineage>
        <taxon>Bacteria</taxon>
        <taxon>Pseudomonadati</taxon>
        <taxon>Thermodesulfobacteriota</taxon>
        <taxon>Desulfarculia</taxon>
        <taxon>Desulfarculales</taxon>
        <taxon>Desulfarculaceae</taxon>
        <taxon>Dethiosulfatarculus</taxon>
    </lineage>
</organism>
<evidence type="ECO:0000259" key="5">
    <source>
        <dbReference type="PROSITE" id="PS51464"/>
    </source>
</evidence>
<proteinExistence type="predicted"/>
<keyword evidence="1" id="KW-0805">Transcription regulation</keyword>
<dbReference type="InterPro" id="IPR001347">
    <property type="entry name" value="SIS_dom"/>
</dbReference>
<dbReference type="InParanoid" id="A0A0D2GEK9"/>
<dbReference type="PANTHER" id="PTHR30514:SF18">
    <property type="entry name" value="RPIR-FAMILY TRANSCRIPTIONAL REGULATOR"/>
    <property type="match status" value="1"/>
</dbReference>
<evidence type="ECO:0000313" key="6">
    <source>
        <dbReference type="EMBL" id="KIX13402.1"/>
    </source>
</evidence>